<dbReference type="SUPFAM" id="SSF47413">
    <property type="entry name" value="lambda repressor-like DNA-binding domains"/>
    <property type="match status" value="1"/>
</dbReference>
<dbReference type="AlphaFoldDB" id="A0A4S2BKY2"/>
<sequence>MNNYRIGKYLKRERKNRQLNQKQFLHGVLSISQYSRIENEEQDIRMMDFIQIMYLNKIDFIRFFDQFQNDNGININSKNKEEKILEKLAQLFYDQDLVRIKEMKEEVLDKKTLALKWKLIIAILEGNLNSLDNKFKIEFSEELNKSDNWTEDKDFLQLFSSSMQLFNIERLNIYMKKILLKYRDNINKENFEVQRRIASIGINYLAATYNQTNKSLFNEVILLLNNLSENPDLLMYKMLRLYFIYLKEGKKQQLEEILTILKEAGYSRFINNLPKNL</sequence>
<dbReference type="PANTHER" id="PTHR37038">
    <property type="entry name" value="TRANSCRIPTIONAL REGULATOR-RELATED"/>
    <property type="match status" value="1"/>
</dbReference>
<dbReference type="Gene3D" id="1.10.260.40">
    <property type="entry name" value="lambda repressor-like DNA-binding domains"/>
    <property type="match status" value="1"/>
</dbReference>
<evidence type="ECO:0000313" key="1">
    <source>
        <dbReference type="EMBL" id="TGY15566.1"/>
    </source>
</evidence>
<reference evidence="1 2" key="1">
    <citation type="submission" date="2019-04" db="EMBL/GenBank/DDBJ databases">
        <title>Microbes associate with the intestines of laboratory mice.</title>
        <authorList>
            <person name="Navarre W."/>
            <person name="Wong E."/>
            <person name="Huang K."/>
            <person name="Tropini C."/>
            <person name="Ng K."/>
            <person name="Yu B."/>
        </authorList>
    </citation>
    <scope>NUCLEOTIDE SEQUENCE [LARGE SCALE GENOMIC DNA]</scope>
    <source>
        <strain evidence="1 2">NM61_E11</strain>
    </source>
</reference>
<organism evidence="1 2">
    <name type="scientific">Lactobacillus intestinalis</name>
    <dbReference type="NCBI Taxonomy" id="151781"/>
    <lineage>
        <taxon>Bacteria</taxon>
        <taxon>Bacillati</taxon>
        <taxon>Bacillota</taxon>
        <taxon>Bacilli</taxon>
        <taxon>Lactobacillales</taxon>
        <taxon>Lactobacillaceae</taxon>
        <taxon>Lactobacillus</taxon>
    </lineage>
</organism>
<gene>
    <name evidence="1" type="ORF">E5351_05290</name>
</gene>
<dbReference type="Proteomes" id="UP000309117">
    <property type="component" value="Unassembled WGS sequence"/>
</dbReference>
<proteinExistence type="predicted"/>
<dbReference type="GO" id="GO:0003677">
    <property type="term" value="F:DNA binding"/>
    <property type="evidence" value="ECO:0007669"/>
    <property type="project" value="InterPro"/>
</dbReference>
<dbReference type="RefSeq" id="WP_004045475.1">
    <property type="nucleotide sequence ID" value="NZ_AQFR02000003.1"/>
</dbReference>
<dbReference type="InterPro" id="IPR010982">
    <property type="entry name" value="Lambda_DNA-bd_dom_sf"/>
</dbReference>
<protein>
    <submittedName>
        <fullName evidence="1">Transcriptional regulator</fullName>
    </submittedName>
</protein>
<evidence type="ECO:0000313" key="2">
    <source>
        <dbReference type="Proteomes" id="UP000309117"/>
    </source>
</evidence>
<dbReference type="InterPro" id="IPR053163">
    <property type="entry name" value="HTH-type_regulator_Rgg"/>
</dbReference>
<name>A0A4S2BKY2_9LACO</name>
<accession>A0A4S2BKY2</accession>
<dbReference type="EMBL" id="SRYV01000008">
    <property type="protein sequence ID" value="TGY15566.1"/>
    <property type="molecule type" value="Genomic_DNA"/>
</dbReference>
<comment type="caution">
    <text evidence="1">The sequence shown here is derived from an EMBL/GenBank/DDBJ whole genome shotgun (WGS) entry which is preliminary data.</text>
</comment>